<dbReference type="InterPro" id="IPR050738">
    <property type="entry name" value="Sulfatase"/>
</dbReference>
<keyword evidence="2" id="KW-0479">Metal-binding</keyword>
<gene>
    <name evidence="7" type="ORF">P9H32_00045</name>
</gene>
<evidence type="ECO:0000313" key="8">
    <source>
        <dbReference type="Proteomes" id="UP001290861"/>
    </source>
</evidence>
<proteinExistence type="inferred from homology"/>
<dbReference type="PROSITE" id="PS00523">
    <property type="entry name" value="SULFATASE_1"/>
    <property type="match status" value="1"/>
</dbReference>
<feature type="domain" description="Sulfatase N-terminal" evidence="6">
    <location>
        <begin position="73"/>
        <end position="391"/>
    </location>
</feature>
<feature type="chain" id="PRO_5045647600" evidence="5">
    <location>
        <begin position="24"/>
        <end position="505"/>
    </location>
</feature>
<keyword evidence="3" id="KW-0378">Hydrolase</keyword>
<evidence type="ECO:0000256" key="1">
    <source>
        <dbReference type="ARBA" id="ARBA00008779"/>
    </source>
</evidence>
<dbReference type="InterPro" id="IPR017850">
    <property type="entry name" value="Alkaline_phosphatase_core_sf"/>
</dbReference>
<organism evidence="7 8">
    <name type="scientific">Pontiella agarivorans</name>
    <dbReference type="NCBI Taxonomy" id="3038953"/>
    <lineage>
        <taxon>Bacteria</taxon>
        <taxon>Pseudomonadati</taxon>
        <taxon>Kiritimatiellota</taxon>
        <taxon>Kiritimatiellia</taxon>
        <taxon>Kiritimatiellales</taxon>
        <taxon>Pontiellaceae</taxon>
        <taxon>Pontiella</taxon>
    </lineage>
</organism>
<dbReference type="SUPFAM" id="SSF53649">
    <property type="entry name" value="Alkaline phosphatase-like"/>
    <property type="match status" value="1"/>
</dbReference>
<dbReference type="RefSeq" id="WP_322606806.1">
    <property type="nucleotide sequence ID" value="NZ_JARVCO010000002.1"/>
</dbReference>
<dbReference type="PANTHER" id="PTHR42693">
    <property type="entry name" value="ARYLSULFATASE FAMILY MEMBER"/>
    <property type="match status" value="1"/>
</dbReference>
<sequence>MKFNILAGLFAGVASLMAPASHAKRAVMDKPNLLIVVTDEHSLRTLTIYKELLIERGQPERANPWGVIDGFCTPHIDRIGHEGAVLTSMYASAPSCAPSRSSMFTGNFPHTAGVPTNGNGIAEDSQTIAKVLRKVGYKTGYAGKWHLEEGDPQPGWSPAKSFHGFDDNRYMFNSGHWKQLGFEADGTTGCVPIKNGKKAVQSATEKTYTTDWLTDRALEFIEENQEDPFLYVLSIPDPHTPDTVRAPYDTMYDPAAFHMPESFTTTGMRDDFYPHWIRTKQRLPEGTTAESMLPKVAQYHGMVKCIDDNVGRILSKLESTGILDDTIVVFSADHGEMFGEFGHQNKGVPYEGSACIPFVIRYPKRIAAGTVVDKAANTADWMDTFLSLMQVGASDFDPSTTEGRNVAPLLTGGGADFEDMTISRFQTWAAAITDRYKLIFDTSKTQPWLIDLELNPGESRNYIDDPGHRAVAVKLAKELLAYGHRTKDDLVTVKLEPQIQKIIKR</sequence>
<protein>
    <submittedName>
        <fullName evidence="7">Sulfatase-like hydrolase/transferase</fullName>
    </submittedName>
</protein>
<dbReference type="PANTHER" id="PTHR42693:SF53">
    <property type="entry name" value="ENDO-4-O-SULFATASE"/>
    <property type="match status" value="1"/>
</dbReference>
<name>A0ABU5MS14_9BACT</name>
<comment type="similarity">
    <text evidence="1">Belongs to the sulfatase family.</text>
</comment>
<dbReference type="InterPro" id="IPR000917">
    <property type="entry name" value="Sulfatase_N"/>
</dbReference>
<dbReference type="Pfam" id="PF00884">
    <property type="entry name" value="Sulfatase"/>
    <property type="match status" value="1"/>
</dbReference>
<comment type="caution">
    <text evidence="7">The sequence shown here is derived from an EMBL/GenBank/DDBJ whole genome shotgun (WGS) entry which is preliminary data.</text>
</comment>
<evidence type="ECO:0000259" key="6">
    <source>
        <dbReference type="Pfam" id="PF00884"/>
    </source>
</evidence>
<evidence type="ECO:0000256" key="4">
    <source>
        <dbReference type="ARBA" id="ARBA00022837"/>
    </source>
</evidence>
<evidence type="ECO:0000313" key="7">
    <source>
        <dbReference type="EMBL" id="MDZ8117000.1"/>
    </source>
</evidence>
<keyword evidence="5" id="KW-0732">Signal</keyword>
<dbReference type="EMBL" id="JARVCO010000002">
    <property type="protein sequence ID" value="MDZ8117000.1"/>
    <property type="molecule type" value="Genomic_DNA"/>
</dbReference>
<evidence type="ECO:0000256" key="2">
    <source>
        <dbReference type="ARBA" id="ARBA00022723"/>
    </source>
</evidence>
<keyword evidence="4" id="KW-0106">Calcium</keyword>
<evidence type="ECO:0000256" key="5">
    <source>
        <dbReference type="SAM" id="SignalP"/>
    </source>
</evidence>
<keyword evidence="8" id="KW-1185">Reference proteome</keyword>
<accession>A0ABU5MS14</accession>
<evidence type="ECO:0000256" key="3">
    <source>
        <dbReference type="ARBA" id="ARBA00022801"/>
    </source>
</evidence>
<dbReference type="PROSITE" id="PS00149">
    <property type="entry name" value="SULFATASE_2"/>
    <property type="match status" value="1"/>
</dbReference>
<dbReference type="Gene3D" id="3.40.720.10">
    <property type="entry name" value="Alkaline Phosphatase, subunit A"/>
    <property type="match status" value="1"/>
</dbReference>
<feature type="signal peptide" evidence="5">
    <location>
        <begin position="1"/>
        <end position="23"/>
    </location>
</feature>
<reference evidence="7 8" key="1">
    <citation type="journal article" date="2024" name="Appl. Environ. Microbiol.">
        <title>Pontiella agarivorans sp. nov., a novel marine anaerobic bacterium capable of degrading macroalgal polysaccharides and fixing nitrogen.</title>
        <authorList>
            <person name="Liu N."/>
            <person name="Kivenson V."/>
            <person name="Peng X."/>
            <person name="Cui Z."/>
            <person name="Lankiewicz T.S."/>
            <person name="Gosselin K.M."/>
            <person name="English C.J."/>
            <person name="Blair E.M."/>
            <person name="O'Malley M.A."/>
            <person name="Valentine D.L."/>
        </authorList>
    </citation>
    <scope>NUCLEOTIDE SEQUENCE [LARGE SCALE GENOMIC DNA]</scope>
    <source>
        <strain evidence="7 8">NLcol2</strain>
    </source>
</reference>
<dbReference type="Proteomes" id="UP001290861">
    <property type="component" value="Unassembled WGS sequence"/>
</dbReference>
<dbReference type="InterPro" id="IPR024607">
    <property type="entry name" value="Sulfatase_CS"/>
</dbReference>